<feature type="region of interest" description="Disordered" evidence="1">
    <location>
        <begin position="1"/>
        <end position="26"/>
    </location>
</feature>
<sequence>MIDSIDSGHKNTNSDYISSNNSTSMNESKNLSYDLDLPIKNDTLSIDVCNVLVPNSKNENKSYSLKQYFCPYCKKLQKKFARHLELKHKNITDVSKFMHFPKGNSERRKIIEKIRKYGNYLHNTDANLNTGTLILCRRPQAKFNNTVEDYVCCKFCKGYFSKRTLRIHYAKCNLKHEKGKKGQFIEGKQLMGYAHSRANDIMRRKIIPSFNDDNISKSIKYDELLILFGNKLCDTYTHSHQYDMIRNYLRLLGRFKLAIKGINNQISDFASIFHPKYYDDVIKAVKICANYNSELQIFQTPYNATTLGTLFKKCARIQSAEYIKHEDLDGKKAVDDFMVLYDNDYPVTINKKVIEDCANRRRKKQVVLPSKSDIKKLYNYAQKLCEEAMEILQKKFDLKAWKQLTQGTLILVQMFNRRRAGEIERLPIENYQNQETIDNVLNADIFKNISEESQQQAKQFVRIIMRGKLGRTVPVLLHTFLISYIDTLLKYRSDAEVNKKNKYVFAVPRVCSPKKSYIRACSVMRKFATDCGASFPNTLRGTMLRKHLATYTALQRIDENQVSDLANFMGHHEQIHKDVYRIPNGLIDMTEVSRLLQAAIDNKDNNNDSNEENSNNENSNNENSNNKNATEDTSSNDDDNYEDNNIKIINDKPQTSRKKRRIHTLNYNDSDDEILNNSTYCSRSVLQKPVKRIKWTEMEKEIVQKKFGDIYKLPKLPSLNECRILIGQNRCLRKRTPEQLKSWIDNQRKGNFRK</sequence>
<gene>
    <name evidence="2" type="ORF">ALC57_05304</name>
</gene>
<dbReference type="AlphaFoldDB" id="A0A151JAY0"/>
<dbReference type="STRING" id="471704.A0A151JAY0"/>
<evidence type="ECO:0000313" key="2">
    <source>
        <dbReference type="EMBL" id="KYN22301.1"/>
    </source>
</evidence>
<proteinExistence type="predicted"/>
<evidence type="ECO:0000256" key="1">
    <source>
        <dbReference type="SAM" id="MobiDB-lite"/>
    </source>
</evidence>
<keyword evidence="3" id="KW-1185">Reference proteome</keyword>
<feature type="compositionally biased region" description="Low complexity" evidence="1">
    <location>
        <begin position="612"/>
        <end position="633"/>
    </location>
</feature>
<organism evidence="2 3">
    <name type="scientific">Trachymyrmex cornetzi</name>
    <dbReference type="NCBI Taxonomy" id="471704"/>
    <lineage>
        <taxon>Eukaryota</taxon>
        <taxon>Metazoa</taxon>
        <taxon>Ecdysozoa</taxon>
        <taxon>Arthropoda</taxon>
        <taxon>Hexapoda</taxon>
        <taxon>Insecta</taxon>
        <taxon>Pterygota</taxon>
        <taxon>Neoptera</taxon>
        <taxon>Endopterygota</taxon>
        <taxon>Hymenoptera</taxon>
        <taxon>Apocrita</taxon>
        <taxon>Aculeata</taxon>
        <taxon>Formicoidea</taxon>
        <taxon>Formicidae</taxon>
        <taxon>Myrmicinae</taxon>
        <taxon>Trachymyrmex</taxon>
    </lineage>
</organism>
<reference evidence="2 3" key="1">
    <citation type="submission" date="2015-09" db="EMBL/GenBank/DDBJ databases">
        <title>Trachymyrmex cornetzi WGS genome.</title>
        <authorList>
            <person name="Nygaard S."/>
            <person name="Hu H."/>
            <person name="Boomsma J."/>
            <person name="Zhang G."/>
        </authorList>
    </citation>
    <scope>NUCLEOTIDE SEQUENCE [LARGE SCALE GENOMIC DNA]</scope>
    <source>
        <strain evidence="2">Tcor2-1</strain>
        <tissue evidence="2">Whole body</tissue>
    </source>
</reference>
<dbReference type="PANTHER" id="PTHR33480:SF1">
    <property type="entry name" value="TYR RECOMBINASE DOMAIN-CONTAINING PROTEIN"/>
    <property type="match status" value="1"/>
</dbReference>
<name>A0A151JAY0_9HYME</name>
<accession>A0A151JAY0</accession>
<protein>
    <submittedName>
        <fullName evidence="2">Uncharacterized protein</fullName>
    </submittedName>
</protein>
<dbReference type="PANTHER" id="PTHR33480">
    <property type="entry name" value="SET DOMAIN-CONTAINING PROTEIN-RELATED"/>
    <property type="match status" value="1"/>
</dbReference>
<evidence type="ECO:0000313" key="3">
    <source>
        <dbReference type="Proteomes" id="UP000078492"/>
    </source>
</evidence>
<feature type="compositionally biased region" description="Polar residues" evidence="1">
    <location>
        <begin position="10"/>
        <end position="26"/>
    </location>
</feature>
<dbReference type="Proteomes" id="UP000078492">
    <property type="component" value="Unassembled WGS sequence"/>
</dbReference>
<dbReference type="EMBL" id="KQ979187">
    <property type="protein sequence ID" value="KYN22301.1"/>
    <property type="molecule type" value="Genomic_DNA"/>
</dbReference>
<feature type="region of interest" description="Disordered" evidence="1">
    <location>
        <begin position="602"/>
        <end position="660"/>
    </location>
</feature>